<dbReference type="Ensembl" id="ENSMUNT00000028574.1">
    <property type="protein sequence ID" value="ENSMUNP00000025580.1"/>
    <property type="gene ID" value="ENSMUNG00000019932.1"/>
</dbReference>
<organism evidence="1 2">
    <name type="scientific">Melopsittacus undulatus</name>
    <name type="common">Budgerigar</name>
    <name type="synonym">Psittacus undulatus</name>
    <dbReference type="NCBI Taxonomy" id="13146"/>
    <lineage>
        <taxon>Eukaryota</taxon>
        <taxon>Metazoa</taxon>
        <taxon>Chordata</taxon>
        <taxon>Craniata</taxon>
        <taxon>Vertebrata</taxon>
        <taxon>Euteleostomi</taxon>
        <taxon>Archelosauria</taxon>
        <taxon>Archosauria</taxon>
        <taxon>Dinosauria</taxon>
        <taxon>Saurischia</taxon>
        <taxon>Theropoda</taxon>
        <taxon>Coelurosauria</taxon>
        <taxon>Aves</taxon>
        <taxon>Neognathae</taxon>
        <taxon>Neoaves</taxon>
        <taxon>Telluraves</taxon>
        <taxon>Australaves</taxon>
        <taxon>Psittaciformes</taxon>
        <taxon>Psittaculidae</taxon>
        <taxon>Melopsittacus</taxon>
    </lineage>
</organism>
<protein>
    <submittedName>
        <fullName evidence="1">Uncharacterized protein</fullName>
    </submittedName>
</protein>
<keyword evidence="2" id="KW-1185">Reference proteome</keyword>
<reference evidence="1" key="3">
    <citation type="submission" date="2025-09" db="UniProtKB">
        <authorList>
            <consortium name="Ensembl"/>
        </authorList>
    </citation>
    <scope>IDENTIFICATION</scope>
</reference>
<name>A0A8V5HIF6_MELUD</name>
<dbReference type="AlphaFoldDB" id="A0A8V5HIF6"/>
<reference evidence="1" key="1">
    <citation type="submission" date="2020-03" db="EMBL/GenBank/DDBJ databases">
        <title>Melopsittacus undulatus (budgerigar) genome, bMelUnd1, maternal haplotype with Z.</title>
        <authorList>
            <person name="Gedman G."/>
            <person name="Mountcastle J."/>
            <person name="Haase B."/>
            <person name="Formenti G."/>
            <person name="Wright T."/>
            <person name="Apodaca J."/>
            <person name="Pelan S."/>
            <person name="Chow W."/>
            <person name="Rhie A."/>
            <person name="Howe K."/>
            <person name="Fedrigo O."/>
            <person name="Jarvis E.D."/>
        </authorList>
    </citation>
    <scope>NUCLEOTIDE SEQUENCE [LARGE SCALE GENOMIC DNA]</scope>
</reference>
<accession>A0A8V5HIF6</accession>
<evidence type="ECO:0000313" key="2">
    <source>
        <dbReference type="Proteomes" id="UP000694405"/>
    </source>
</evidence>
<evidence type="ECO:0000313" key="1">
    <source>
        <dbReference type="Ensembl" id="ENSMUNP00000025580.1"/>
    </source>
</evidence>
<sequence>MAVSHRVRSPGPARTSLYFAREPLPLPLSPSAGEDGRWELLATQPLPSSCRCPKDHQKDEQHPAAQHGQCLWGAHRVLSITHSPQADPSPRQLPMPSSGGAFSFQPFSNSGAALGRQKETWEANELGVPVLHCSPGLSPSFLTLQPFAISRNNVHRGWLHGDRGCSQPCRALWPGEGDVWGCPPPTASPPPELCHTRIPGVSR</sequence>
<dbReference type="Proteomes" id="UP000694405">
    <property type="component" value="Chromosome 9"/>
</dbReference>
<reference evidence="1" key="2">
    <citation type="submission" date="2025-08" db="UniProtKB">
        <authorList>
            <consortium name="Ensembl"/>
        </authorList>
    </citation>
    <scope>IDENTIFICATION</scope>
</reference>
<proteinExistence type="predicted"/>